<dbReference type="Gene3D" id="3.20.20.70">
    <property type="entry name" value="Aldolase class I"/>
    <property type="match status" value="1"/>
</dbReference>
<gene>
    <name evidence="3" type="ORF">C3B61_15475</name>
</gene>
<protein>
    <submittedName>
        <fullName evidence="3">Ribulose phosphate epimerase</fullName>
    </submittedName>
</protein>
<dbReference type="AlphaFoldDB" id="A0A2S3ZB04"/>
<dbReference type="GO" id="GO:0046872">
    <property type="term" value="F:metal ion binding"/>
    <property type="evidence" value="ECO:0007669"/>
    <property type="project" value="UniProtKB-KW"/>
</dbReference>
<organism evidence="3 4">
    <name type="scientific">Cryobacterium zongtaii</name>
    <dbReference type="NCBI Taxonomy" id="1259217"/>
    <lineage>
        <taxon>Bacteria</taxon>
        <taxon>Bacillati</taxon>
        <taxon>Actinomycetota</taxon>
        <taxon>Actinomycetes</taxon>
        <taxon>Micrococcales</taxon>
        <taxon>Microbacteriaceae</taxon>
        <taxon>Cryobacterium</taxon>
    </lineage>
</organism>
<dbReference type="InterPro" id="IPR011060">
    <property type="entry name" value="RibuloseP-bd_barrel"/>
</dbReference>
<dbReference type="EMBL" id="PPXD01000026">
    <property type="protein sequence ID" value="POH62727.1"/>
    <property type="molecule type" value="Genomic_DNA"/>
</dbReference>
<dbReference type="CDD" id="cd00429">
    <property type="entry name" value="RPE"/>
    <property type="match status" value="1"/>
</dbReference>
<keyword evidence="2" id="KW-0413">Isomerase</keyword>
<dbReference type="Pfam" id="PF00834">
    <property type="entry name" value="Ribul_P_3_epim"/>
    <property type="match status" value="1"/>
</dbReference>
<dbReference type="GO" id="GO:0016857">
    <property type="term" value="F:racemase and epimerase activity, acting on carbohydrates and derivatives"/>
    <property type="evidence" value="ECO:0007669"/>
    <property type="project" value="InterPro"/>
</dbReference>
<keyword evidence="4" id="KW-1185">Reference proteome</keyword>
<dbReference type="GO" id="GO:0005975">
    <property type="term" value="P:carbohydrate metabolic process"/>
    <property type="evidence" value="ECO:0007669"/>
    <property type="project" value="InterPro"/>
</dbReference>
<accession>A0A2S3ZB04</accession>
<dbReference type="InterPro" id="IPR013785">
    <property type="entry name" value="Aldolase_TIM"/>
</dbReference>
<dbReference type="Proteomes" id="UP000237340">
    <property type="component" value="Unassembled WGS sequence"/>
</dbReference>
<evidence type="ECO:0000313" key="3">
    <source>
        <dbReference type="EMBL" id="POH62727.1"/>
    </source>
</evidence>
<keyword evidence="1" id="KW-0479">Metal-binding</keyword>
<evidence type="ECO:0000313" key="4">
    <source>
        <dbReference type="Proteomes" id="UP000237340"/>
    </source>
</evidence>
<reference evidence="3 4" key="1">
    <citation type="submission" date="2018-01" db="EMBL/GenBank/DDBJ databases">
        <title>Cryobacterium sp. nov., from glaciers in China.</title>
        <authorList>
            <person name="Liu Q."/>
            <person name="Xin Y.-H."/>
        </authorList>
    </citation>
    <scope>NUCLEOTIDE SEQUENCE [LARGE SCALE GENOMIC DNA]</scope>
    <source>
        <strain evidence="3 4">TMN-42</strain>
    </source>
</reference>
<comment type="caution">
    <text evidence="3">The sequence shown here is derived from an EMBL/GenBank/DDBJ whole genome shotgun (WGS) entry which is preliminary data.</text>
</comment>
<sequence length="225" mass="24169">MTGDLANLESTIQGVEAAGVTTLHVDILDGRFSPSMPIGLETAKRIREVTSMTLDAHVMSTDNDYFVQEMLSIGMDSVTFHFESTRHVDRLLRVIRRSGAKAGIALNPATPLNVLDWVLPEVDKVCLMLINPGYATDASEAQVPYALKKITALRALLDTTGSEAVLQVDGRVSLESVPGLVAAGARDLVLGSTSLFRKGATLAENKRLLDLAVREGLDRAVRVAA</sequence>
<dbReference type="InterPro" id="IPR000056">
    <property type="entry name" value="Ribul_P_3_epim-like"/>
</dbReference>
<evidence type="ECO:0000256" key="1">
    <source>
        <dbReference type="ARBA" id="ARBA00022723"/>
    </source>
</evidence>
<name>A0A2S3ZB04_9MICO</name>
<proteinExistence type="predicted"/>
<dbReference type="PANTHER" id="PTHR11749">
    <property type="entry name" value="RIBULOSE-5-PHOSPHATE-3-EPIMERASE"/>
    <property type="match status" value="1"/>
</dbReference>
<evidence type="ECO:0000256" key="2">
    <source>
        <dbReference type="ARBA" id="ARBA00023235"/>
    </source>
</evidence>
<dbReference type="SUPFAM" id="SSF51366">
    <property type="entry name" value="Ribulose-phoshate binding barrel"/>
    <property type="match status" value="1"/>
</dbReference>